<evidence type="ECO:0000313" key="2">
    <source>
        <dbReference type="Proteomes" id="UP000324222"/>
    </source>
</evidence>
<dbReference type="AlphaFoldDB" id="A0A5B7FJ12"/>
<dbReference type="EMBL" id="VSRR010007223">
    <property type="protein sequence ID" value="MPC46472.1"/>
    <property type="molecule type" value="Genomic_DNA"/>
</dbReference>
<protein>
    <submittedName>
        <fullName evidence="1">Uncharacterized protein</fullName>
    </submittedName>
</protein>
<evidence type="ECO:0000313" key="1">
    <source>
        <dbReference type="EMBL" id="MPC46472.1"/>
    </source>
</evidence>
<name>A0A5B7FJ12_PORTR</name>
<gene>
    <name evidence="1" type="ORF">E2C01_040192</name>
</gene>
<organism evidence="1 2">
    <name type="scientific">Portunus trituberculatus</name>
    <name type="common">Swimming crab</name>
    <name type="synonym">Neptunus trituberculatus</name>
    <dbReference type="NCBI Taxonomy" id="210409"/>
    <lineage>
        <taxon>Eukaryota</taxon>
        <taxon>Metazoa</taxon>
        <taxon>Ecdysozoa</taxon>
        <taxon>Arthropoda</taxon>
        <taxon>Crustacea</taxon>
        <taxon>Multicrustacea</taxon>
        <taxon>Malacostraca</taxon>
        <taxon>Eumalacostraca</taxon>
        <taxon>Eucarida</taxon>
        <taxon>Decapoda</taxon>
        <taxon>Pleocyemata</taxon>
        <taxon>Brachyura</taxon>
        <taxon>Eubrachyura</taxon>
        <taxon>Portunoidea</taxon>
        <taxon>Portunidae</taxon>
        <taxon>Portuninae</taxon>
        <taxon>Portunus</taxon>
    </lineage>
</organism>
<sequence>MHAAMGAPQGGGNLNVLFSRHFSSACDFTSYLFMMRICGSSAFRPLCSEQVKRKKAIRVVAVSGSGEPMVREGCIIEVLLTRLRVVCSR</sequence>
<comment type="caution">
    <text evidence="1">The sequence shown here is derived from an EMBL/GenBank/DDBJ whole genome shotgun (WGS) entry which is preliminary data.</text>
</comment>
<accession>A0A5B7FJ12</accession>
<keyword evidence="2" id="KW-1185">Reference proteome</keyword>
<dbReference type="Proteomes" id="UP000324222">
    <property type="component" value="Unassembled WGS sequence"/>
</dbReference>
<reference evidence="1 2" key="1">
    <citation type="submission" date="2019-05" db="EMBL/GenBank/DDBJ databases">
        <title>Another draft genome of Portunus trituberculatus and its Hox gene families provides insights of decapod evolution.</title>
        <authorList>
            <person name="Jeong J.-H."/>
            <person name="Song I."/>
            <person name="Kim S."/>
            <person name="Choi T."/>
            <person name="Kim D."/>
            <person name="Ryu S."/>
            <person name="Kim W."/>
        </authorList>
    </citation>
    <scope>NUCLEOTIDE SEQUENCE [LARGE SCALE GENOMIC DNA]</scope>
    <source>
        <tissue evidence="1">Muscle</tissue>
    </source>
</reference>
<proteinExistence type="predicted"/>